<comment type="caution">
    <text evidence="2">The sequence shown here is derived from an EMBL/GenBank/DDBJ whole genome shotgun (WGS) entry which is preliminary data.</text>
</comment>
<gene>
    <name evidence="2" type="ORF">HLB23_02845</name>
</gene>
<keyword evidence="3" id="KW-1185">Reference proteome</keyword>
<keyword evidence="1" id="KW-0472">Membrane</keyword>
<reference evidence="2 3" key="1">
    <citation type="submission" date="2020-05" db="EMBL/GenBank/DDBJ databases">
        <title>MicrobeNet Type strains.</title>
        <authorList>
            <person name="Nicholson A.C."/>
        </authorList>
    </citation>
    <scope>NUCLEOTIDE SEQUENCE [LARGE SCALE GENOMIC DNA]</scope>
    <source>
        <strain evidence="2 3">JCM 3224</strain>
    </source>
</reference>
<evidence type="ECO:0000313" key="3">
    <source>
        <dbReference type="Proteomes" id="UP000586827"/>
    </source>
</evidence>
<sequence length="278" mass="30523">MPQSKRTYYPIPEGWREEVSGTEWLALVTICPIGLFLIVHGLRSTEQYRLPTTVFLISSGILFLCFCAFVPVRQLTRDNLHIDTDRMESAPGRTVVGHTHAATATTAGLYGCLIVSGLTLLVGDVLGDLPADTSQGAPAPFIIAGIVVWSVLYLPVFLVNRSVRRITLTPRAITFPRGALPFSTTVAWKDITAIEAIASRGGGLVKLKARSARQYEPRTVCVDARFIAAGAPAMYWLLRFYYDHPECRPELGDGRAVARAGAYELFDRHRDDCVATPS</sequence>
<organism evidence="2 3">
    <name type="scientific">Nocardia uniformis</name>
    <dbReference type="NCBI Taxonomy" id="53432"/>
    <lineage>
        <taxon>Bacteria</taxon>
        <taxon>Bacillati</taxon>
        <taxon>Actinomycetota</taxon>
        <taxon>Actinomycetes</taxon>
        <taxon>Mycobacteriales</taxon>
        <taxon>Nocardiaceae</taxon>
        <taxon>Nocardia</taxon>
    </lineage>
</organism>
<dbReference type="AlphaFoldDB" id="A0A849C765"/>
<keyword evidence="1" id="KW-0812">Transmembrane</keyword>
<keyword evidence="1" id="KW-1133">Transmembrane helix</keyword>
<dbReference type="EMBL" id="JABELX010000001">
    <property type="protein sequence ID" value="NNH68821.1"/>
    <property type="molecule type" value="Genomic_DNA"/>
</dbReference>
<dbReference type="RefSeq" id="WP_067527580.1">
    <property type="nucleotide sequence ID" value="NZ_JABELX010000001.1"/>
</dbReference>
<name>A0A849C765_9NOCA</name>
<evidence type="ECO:0000313" key="2">
    <source>
        <dbReference type="EMBL" id="NNH68821.1"/>
    </source>
</evidence>
<feature type="transmembrane region" description="Helical" evidence="1">
    <location>
        <begin position="54"/>
        <end position="72"/>
    </location>
</feature>
<evidence type="ECO:0008006" key="4">
    <source>
        <dbReference type="Google" id="ProtNLM"/>
    </source>
</evidence>
<evidence type="ECO:0000256" key="1">
    <source>
        <dbReference type="SAM" id="Phobius"/>
    </source>
</evidence>
<feature type="transmembrane region" description="Helical" evidence="1">
    <location>
        <begin position="24"/>
        <end position="42"/>
    </location>
</feature>
<accession>A0A849C765</accession>
<feature type="transmembrane region" description="Helical" evidence="1">
    <location>
        <begin position="139"/>
        <end position="159"/>
    </location>
</feature>
<dbReference type="Proteomes" id="UP000586827">
    <property type="component" value="Unassembled WGS sequence"/>
</dbReference>
<proteinExistence type="predicted"/>
<protein>
    <recommendedName>
        <fullName evidence="4">PH domain-containing protein</fullName>
    </recommendedName>
</protein>